<reference evidence="1" key="1">
    <citation type="submission" date="2021-02" db="EMBL/GenBank/DDBJ databases">
        <authorList>
            <person name="Nieuwenhuis M."/>
            <person name="Van De Peppel L.J.J."/>
        </authorList>
    </citation>
    <scope>NUCLEOTIDE SEQUENCE</scope>
    <source>
        <strain evidence="1">D49</strain>
    </source>
</reference>
<sequence length="64" mass="6816">RTIDDNEQDLVVSEWCVFASFDGSAPDMGTGVIAVAQRVVRETEVDRGGEEAGSYVLGIIIDGV</sequence>
<evidence type="ECO:0000313" key="2">
    <source>
        <dbReference type="Proteomes" id="UP000717328"/>
    </source>
</evidence>
<dbReference type="Proteomes" id="UP000717328">
    <property type="component" value="Unassembled WGS sequence"/>
</dbReference>
<proteinExistence type="predicted"/>
<comment type="caution">
    <text evidence="1">The sequence shown here is derived from an EMBL/GenBank/DDBJ whole genome shotgun (WGS) entry which is preliminary data.</text>
</comment>
<accession>A0A9P7KI42</accession>
<reference evidence="1" key="2">
    <citation type="submission" date="2021-10" db="EMBL/GenBank/DDBJ databases">
        <title>Phylogenomics reveals ancestral predisposition of the termite-cultivated fungus Termitomyces towards a domesticated lifestyle.</title>
        <authorList>
            <person name="Auxier B."/>
            <person name="Grum-Grzhimaylo A."/>
            <person name="Cardenas M.E."/>
            <person name="Lodge J.D."/>
            <person name="Laessoe T."/>
            <person name="Pedersen O."/>
            <person name="Smith M.E."/>
            <person name="Kuyper T.W."/>
            <person name="Franco-Molano E.A."/>
            <person name="Baroni T.J."/>
            <person name="Aanen D.K."/>
        </authorList>
    </citation>
    <scope>NUCLEOTIDE SEQUENCE</scope>
    <source>
        <strain evidence="1">D49</strain>
    </source>
</reference>
<feature type="non-terminal residue" evidence="1">
    <location>
        <position position="1"/>
    </location>
</feature>
<gene>
    <name evidence="1" type="ORF">H0H81_004544</name>
</gene>
<name>A0A9P7KI42_9AGAR</name>
<dbReference type="AlphaFoldDB" id="A0A9P7KI42"/>
<keyword evidence="2" id="KW-1185">Reference proteome</keyword>
<evidence type="ECO:0000313" key="1">
    <source>
        <dbReference type="EMBL" id="KAG5649335.1"/>
    </source>
</evidence>
<organism evidence="1 2">
    <name type="scientific">Sphagnurus paluster</name>
    <dbReference type="NCBI Taxonomy" id="117069"/>
    <lineage>
        <taxon>Eukaryota</taxon>
        <taxon>Fungi</taxon>
        <taxon>Dikarya</taxon>
        <taxon>Basidiomycota</taxon>
        <taxon>Agaricomycotina</taxon>
        <taxon>Agaricomycetes</taxon>
        <taxon>Agaricomycetidae</taxon>
        <taxon>Agaricales</taxon>
        <taxon>Tricholomatineae</taxon>
        <taxon>Lyophyllaceae</taxon>
        <taxon>Sphagnurus</taxon>
    </lineage>
</organism>
<dbReference type="EMBL" id="JABCKI010001153">
    <property type="protein sequence ID" value="KAG5649335.1"/>
    <property type="molecule type" value="Genomic_DNA"/>
</dbReference>
<protein>
    <submittedName>
        <fullName evidence="1">Uncharacterized protein</fullName>
    </submittedName>
</protein>